<feature type="transmembrane region" description="Helical" evidence="21">
    <location>
        <begin position="449"/>
        <end position="468"/>
    </location>
</feature>
<evidence type="ECO:0000256" key="4">
    <source>
        <dbReference type="ARBA" id="ARBA00004557"/>
    </source>
</evidence>
<comment type="subcellular location">
    <subcellularLocation>
        <location evidence="4">Cytoplasmic vesicle</location>
        <location evidence="4">COPII-coated vesicle membrane</location>
        <topology evidence="4">Multi-pass membrane protein</topology>
    </subcellularLocation>
    <subcellularLocation>
        <location evidence="3">Endoplasmic reticulum membrane</location>
        <topology evidence="3">Multi-pass membrane protein</topology>
    </subcellularLocation>
    <subcellularLocation>
        <location evidence="2">Golgi apparatus membrane</location>
    </subcellularLocation>
    <subcellularLocation>
        <location evidence="1">Nucleus</location>
    </subcellularLocation>
</comment>
<dbReference type="GO" id="GO:0046983">
    <property type="term" value="F:protein dimerization activity"/>
    <property type="evidence" value="ECO:0007669"/>
    <property type="project" value="InterPro"/>
</dbReference>
<evidence type="ECO:0000313" key="23">
    <source>
        <dbReference type="EMBL" id="LAA02839.1"/>
    </source>
</evidence>
<sequence>MEGELPSDVDDMLNFMYAENQVGNLFDSDVLLEPVDLNCDSKINDMDQDLAFDLFQNMDTVSFQDERKLYDSPQHVLRLDSSNLNDVSILNQTVSPPIPKSQPLDNIQIKFEPQLIQTTQSEPLTLPASVNLMQYTVTPGSRPTIANQPVRKVVMQPANQRKKILPSTDASLTNDLIRLLKEQEKEKQILLQQLSQLPQQKVQQLLLQAQVLKGANENKIVTYASPTPIVTTTIPVTASTQCIATVQHAPIQTVMAPQAGTILTTGIPVFLDADKLPLNSITVSKPPFIKGEKKNAHNAIERRYRSSINDKIIELKNIIVGMDAKLNKSAVLRKAIDYIKFLQNANSKLKQENLALKMAAQKQRLEDLLDKKPTIVPPSLADYTPPTSDISSPERSPSNSITELCYSDQDSPQFNGSSDSQMLAPYSISLDEDSNDSFSNRGMMDHSRVMLCLFMFSFLLLNPFSFVMNMRSSGTADETSHTGRVILSDEVNSEGKWANFLLSNLATWFLNFILVAFCFFKVFVYGEPVLKKESNNYTVFWRHRKQADVSFEEEDYGNAVTHLKHCLTALGRPFPCGAVELTVGVSWQCIRQLCHFTGIQRLVNRYFVKKGPLKEYLRDSALVYQNLQQLHVLGFLSDSKLERIYLSLNALNLGEDAKSIIPIEKMSEIYISSAMSFISCFPRKLYFITWYLLKKARRVYLSNNVMVPPTLQWLFDPIGHTFFRNGNWTYDREGTIFSSVPKSMNPLSFASRGFREFLLEKIILSIISPSMELDENIEHGRNHSTGLVISNCIQLLKNSCYVTESSNFSSALKSSKPVCLRQEDRVTFWWASVLSVSLSWLLGEKEKAEKLYQDVENFPKELLNSQHPLPSAVLYSFRAKKSSTSHDSMPSTTLRLCDKAGSLVKDSLNYSLHQMPPPLVQAFQVLSIDWCLSTRNHVWETSRSNNTNSSDVCGVSEGYREDLRCLRRLLHYIPEIHSKVHLYEITQRLISGANPVKTQQMLDRSLRRRNKVNSIICTKGKNGESHHPCERDQADALMLACQHFPDNIVSNPREKECMLAEAASILQRLSDKTKLEKCHKMMVAVGSVFIAQAS</sequence>
<dbReference type="GO" id="GO:0000978">
    <property type="term" value="F:RNA polymerase II cis-regulatory region sequence-specific DNA binding"/>
    <property type="evidence" value="ECO:0007669"/>
    <property type="project" value="TreeGrafter"/>
</dbReference>
<evidence type="ECO:0000256" key="15">
    <source>
        <dbReference type="ARBA" id="ARBA00023163"/>
    </source>
</evidence>
<dbReference type="SUPFAM" id="SSF47459">
    <property type="entry name" value="HLH, helix-loop-helix DNA-binding domain"/>
    <property type="match status" value="1"/>
</dbReference>
<evidence type="ECO:0000256" key="18">
    <source>
        <dbReference type="ARBA" id="ARBA00038460"/>
    </source>
</evidence>
<keyword evidence="14" id="KW-0010">Activator</keyword>
<dbReference type="Pfam" id="PF00010">
    <property type="entry name" value="HLH"/>
    <property type="match status" value="1"/>
</dbReference>
<keyword evidence="9" id="KW-0805">Transcription regulation</keyword>
<dbReference type="PANTHER" id="PTHR46062:SF1">
    <property type="entry name" value="LP12374P"/>
    <property type="match status" value="1"/>
</dbReference>
<evidence type="ECO:0000256" key="3">
    <source>
        <dbReference type="ARBA" id="ARBA00004477"/>
    </source>
</evidence>
<dbReference type="SMART" id="SM00353">
    <property type="entry name" value="HLH"/>
    <property type="match status" value="1"/>
</dbReference>
<dbReference type="GO" id="GO:0000139">
    <property type="term" value="C:Golgi membrane"/>
    <property type="evidence" value="ECO:0007669"/>
    <property type="project" value="UniProtKB-SubCell"/>
</dbReference>
<feature type="domain" description="BHLH" evidence="22">
    <location>
        <begin position="292"/>
        <end position="342"/>
    </location>
</feature>
<feature type="coiled-coil region" evidence="19">
    <location>
        <begin position="332"/>
        <end position="371"/>
    </location>
</feature>
<evidence type="ECO:0000256" key="5">
    <source>
        <dbReference type="ARBA" id="ARBA00022548"/>
    </source>
</evidence>
<keyword evidence="16" id="KW-0539">Nucleus</keyword>
<keyword evidence="10" id="KW-0333">Golgi apparatus</keyword>
<evidence type="ECO:0000256" key="7">
    <source>
        <dbReference type="ARBA" id="ARBA00022824"/>
    </source>
</evidence>
<evidence type="ECO:0000259" key="22">
    <source>
        <dbReference type="PROSITE" id="PS50888"/>
    </source>
</evidence>
<keyword evidence="5" id="KW-1207">Sterol metabolism</keyword>
<evidence type="ECO:0000256" key="10">
    <source>
        <dbReference type="ARBA" id="ARBA00023034"/>
    </source>
</evidence>
<evidence type="ECO:0000256" key="12">
    <source>
        <dbReference type="ARBA" id="ARBA00023125"/>
    </source>
</evidence>
<feature type="compositionally biased region" description="Polar residues" evidence="20">
    <location>
        <begin position="385"/>
        <end position="405"/>
    </location>
</feature>
<evidence type="ECO:0000256" key="1">
    <source>
        <dbReference type="ARBA" id="ARBA00004123"/>
    </source>
</evidence>
<keyword evidence="17" id="KW-0968">Cytoplasmic vesicle</keyword>
<keyword evidence="5" id="KW-0753">Steroid metabolism</keyword>
<dbReference type="PROSITE" id="PS50888">
    <property type="entry name" value="BHLH"/>
    <property type="match status" value="1"/>
</dbReference>
<evidence type="ECO:0000256" key="11">
    <source>
        <dbReference type="ARBA" id="ARBA00023098"/>
    </source>
</evidence>
<dbReference type="GO" id="GO:0005634">
    <property type="term" value="C:nucleus"/>
    <property type="evidence" value="ECO:0007669"/>
    <property type="project" value="UniProtKB-SubCell"/>
</dbReference>
<feature type="coiled-coil region" evidence="19">
    <location>
        <begin position="173"/>
        <end position="200"/>
    </location>
</feature>
<evidence type="ECO:0000256" key="14">
    <source>
        <dbReference type="ARBA" id="ARBA00023159"/>
    </source>
</evidence>
<dbReference type="EMBL" id="IAAA01004335">
    <property type="protein sequence ID" value="LAA02839.1"/>
    <property type="molecule type" value="mRNA"/>
</dbReference>
<keyword evidence="19" id="KW-0175">Coiled coil</keyword>
<reference evidence="23" key="1">
    <citation type="journal article" date="2016" name="Mol. Ecol. Resour.">
        <title>Evaluation of the impact of RNA preservation methods of spiders for de novo transcriptome assembly.</title>
        <authorList>
            <person name="Kono N."/>
            <person name="Nakamura H."/>
            <person name="Ito Y."/>
            <person name="Tomita M."/>
            <person name="Arakawa K."/>
        </authorList>
    </citation>
    <scope>NUCLEOTIDE SEQUENCE</scope>
    <source>
        <tissue evidence="23">Whole body</tissue>
    </source>
</reference>
<dbReference type="PANTHER" id="PTHR46062">
    <property type="entry name" value="STEROL REGULATORY ELEMENT-BINDING PROTEIN"/>
    <property type="match status" value="1"/>
</dbReference>
<evidence type="ECO:0000256" key="21">
    <source>
        <dbReference type="SAM" id="Phobius"/>
    </source>
</evidence>
<keyword evidence="6 21" id="KW-0812">Transmembrane</keyword>
<feature type="transmembrane region" description="Helical" evidence="21">
    <location>
        <begin position="505"/>
        <end position="524"/>
    </location>
</feature>
<dbReference type="InterPro" id="IPR011598">
    <property type="entry name" value="bHLH_dom"/>
</dbReference>
<keyword evidence="8 21" id="KW-1133">Transmembrane helix</keyword>
<name>A0A2L2Y3S4_PARTP</name>
<protein>
    <submittedName>
        <fullName evidence="23">Sterol regulatory element-binding protein 1</fullName>
    </submittedName>
</protein>
<evidence type="ECO:0000256" key="19">
    <source>
        <dbReference type="SAM" id="Coils"/>
    </source>
</evidence>
<evidence type="ECO:0000256" key="9">
    <source>
        <dbReference type="ARBA" id="ARBA00023015"/>
    </source>
</evidence>
<evidence type="ECO:0000256" key="17">
    <source>
        <dbReference type="ARBA" id="ARBA00023329"/>
    </source>
</evidence>
<organism evidence="23">
    <name type="scientific">Parasteatoda tepidariorum</name>
    <name type="common">Common house spider</name>
    <name type="synonym">Achaearanea tepidariorum</name>
    <dbReference type="NCBI Taxonomy" id="114398"/>
    <lineage>
        <taxon>Eukaryota</taxon>
        <taxon>Metazoa</taxon>
        <taxon>Ecdysozoa</taxon>
        <taxon>Arthropoda</taxon>
        <taxon>Chelicerata</taxon>
        <taxon>Arachnida</taxon>
        <taxon>Araneae</taxon>
        <taxon>Araneomorphae</taxon>
        <taxon>Entelegynae</taxon>
        <taxon>Araneoidea</taxon>
        <taxon>Theridiidae</taxon>
        <taxon>Parasteatoda</taxon>
    </lineage>
</organism>
<comment type="similarity">
    <text evidence="18">Belongs to the SREBP family.</text>
</comment>
<keyword evidence="11" id="KW-0443">Lipid metabolism</keyword>
<feature type="region of interest" description="Disordered" evidence="20">
    <location>
        <begin position="376"/>
        <end position="405"/>
    </location>
</feature>
<evidence type="ECO:0000256" key="13">
    <source>
        <dbReference type="ARBA" id="ARBA00023136"/>
    </source>
</evidence>
<evidence type="ECO:0000256" key="8">
    <source>
        <dbReference type="ARBA" id="ARBA00022989"/>
    </source>
</evidence>
<dbReference type="Gene3D" id="4.10.280.10">
    <property type="entry name" value="Helix-loop-helix DNA-binding domain"/>
    <property type="match status" value="1"/>
</dbReference>
<evidence type="ECO:0000256" key="20">
    <source>
        <dbReference type="SAM" id="MobiDB-lite"/>
    </source>
</evidence>
<keyword evidence="15" id="KW-0804">Transcription</keyword>
<proteinExistence type="evidence at transcript level"/>
<dbReference type="GO" id="GO:0005789">
    <property type="term" value="C:endoplasmic reticulum membrane"/>
    <property type="evidence" value="ECO:0007669"/>
    <property type="project" value="UniProtKB-SubCell"/>
</dbReference>
<dbReference type="OrthoDB" id="6417904at2759"/>
<dbReference type="GO" id="GO:0012507">
    <property type="term" value="C:ER to Golgi transport vesicle membrane"/>
    <property type="evidence" value="ECO:0007669"/>
    <property type="project" value="UniProtKB-SubCell"/>
</dbReference>
<evidence type="ECO:0000256" key="2">
    <source>
        <dbReference type="ARBA" id="ARBA00004394"/>
    </source>
</evidence>
<dbReference type="CDD" id="cd18921">
    <property type="entry name" value="bHLHzip_SREBP1"/>
    <property type="match status" value="1"/>
</dbReference>
<keyword evidence="5" id="KW-0153">Cholesterol metabolism</keyword>
<keyword evidence="12" id="KW-0238">DNA-binding</keyword>
<dbReference type="GO" id="GO:0000981">
    <property type="term" value="F:DNA-binding transcription factor activity, RNA polymerase II-specific"/>
    <property type="evidence" value="ECO:0007669"/>
    <property type="project" value="TreeGrafter"/>
</dbReference>
<dbReference type="AlphaFoldDB" id="A0A2L2Y3S4"/>
<dbReference type="InterPro" id="IPR036638">
    <property type="entry name" value="HLH_DNA-bd_sf"/>
</dbReference>
<dbReference type="FunFam" id="4.10.280.10:FF:000016">
    <property type="entry name" value="Sterol regulatory element-binding transcription factor 1"/>
    <property type="match status" value="1"/>
</dbReference>
<keyword evidence="7" id="KW-0256">Endoplasmic reticulum</keyword>
<accession>A0A2L2Y3S4</accession>
<evidence type="ECO:0000256" key="16">
    <source>
        <dbReference type="ARBA" id="ARBA00023242"/>
    </source>
</evidence>
<dbReference type="GO" id="GO:0008203">
    <property type="term" value="P:cholesterol metabolic process"/>
    <property type="evidence" value="ECO:0007669"/>
    <property type="project" value="UniProtKB-KW"/>
</dbReference>
<keyword evidence="13 21" id="KW-0472">Membrane</keyword>
<evidence type="ECO:0000256" key="6">
    <source>
        <dbReference type="ARBA" id="ARBA00022692"/>
    </source>
</evidence>